<protein>
    <recommendedName>
        <fullName evidence="1">Dynamin GTPase effector domain-containing protein</fullName>
    </recommendedName>
</protein>
<dbReference type="GO" id="GO:0003924">
    <property type="term" value="F:GTPase activity"/>
    <property type="evidence" value="ECO:0007669"/>
    <property type="project" value="InterPro"/>
</dbReference>
<gene>
    <name evidence="2" type="ORF">JTE90_018334</name>
</gene>
<dbReference type="GO" id="GO:0005525">
    <property type="term" value="F:GTP binding"/>
    <property type="evidence" value="ECO:0007669"/>
    <property type="project" value="InterPro"/>
</dbReference>
<feature type="domain" description="Dynamin GTPase effector" evidence="1">
    <location>
        <begin position="42"/>
        <end position="105"/>
    </location>
</feature>
<organism evidence="2 3">
    <name type="scientific">Oedothorax gibbosus</name>
    <dbReference type="NCBI Taxonomy" id="931172"/>
    <lineage>
        <taxon>Eukaryota</taxon>
        <taxon>Metazoa</taxon>
        <taxon>Ecdysozoa</taxon>
        <taxon>Arthropoda</taxon>
        <taxon>Chelicerata</taxon>
        <taxon>Arachnida</taxon>
        <taxon>Araneae</taxon>
        <taxon>Araneomorphae</taxon>
        <taxon>Entelegynae</taxon>
        <taxon>Araneoidea</taxon>
        <taxon>Linyphiidae</taxon>
        <taxon>Erigoninae</taxon>
        <taxon>Oedothorax</taxon>
    </lineage>
</organism>
<keyword evidence="3" id="KW-1185">Reference proteome</keyword>
<sequence length="105" mass="12174">MSFLRLQKYVFPPGYQIKLVTYGAYVWLSSPNNEIVRNLDSPKYICYFLIGKVLDFIKLELVPGLQVSGNLNALTEDCEDDFQLKEEMETKCRVFKDALDAIHDF</sequence>
<dbReference type="EMBL" id="JAFNEN010000787">
    <property type="protein sequence ID" value="KAG8177308.1"/>
    <property type="molecule type" value="Genomic_DNA"/>
</dbReference>
<evidence type="ECO:0000313" key="3">
    <source>
        <dbReference type="Proteomes" id="UP000827092"/>
    </source>
</evidence>
<dbReference type="InterPro" id="IPR003130">
    <property type="entry name" value="GED"/>
</dbReference>
<name>A0AAV6TZN4_9ARAC</name>
<dbReference type="Proteomes" id="UP000827092">
    <property type="component" value="Unassembled WGS sequence"/>
</dbReference>
<evidence type="ECO:0000259" key="1">
    <source>
        <dbReference type="Pfam" id="PF02212"/>
    </source>
</evidence>
<dbReference type="Pfam" id="PF02212">
    <property type="entry name" value="GED"/>
    <property type="match status" value="1"/>
</dbReference>
<proteinExistence type="predicted"/>
<evidence type="ECO:0000313" key="2">
    <source>
        <dbReference type="EMBL" id="KAG8177308.1"/>
    </source>
</evidence>
<reference evidence="2 3" key="1">
    <citation type="journal article" date="2022" name="Nat. Ecol. Evol.">
        <title>A masculinizing supergene underlies an exaggerated male reproductive morph in a spider.</title>
        <authorList>
            <person name="Hendrickx F."/>
            <person name="De Corte Z."/>
            <person name="Sonet G."/>
            <person name="Van Belleghem S.M."/>
            <person name="Kostlbacher S."/>
            <person name="Vangestel C."/>
        </authorList>
    </citation>
    <scope>NUCLEOTIDE SEQUENCE [LARGE SCALE GENOMIC DNA]</scope>
    <source>
        <strain evidence="2">W744_W776</strain>
    </source>
</reference>
<comment type="caution">
    <text evidence="2">The sequence shown here is derived from an EMBL/GenBank/DDBJ whole genome shotgun (WGS) entry which is preliminary data.</text>
</comment>
<accession>A0AAV6TZN4</accession>
<dbReference type="AlphaFoldDB" id="A0AAV6TZN4"/>